<proteinExistence type="inferred from homology"/>
<evidence type="ECO:0000259" key="7">
    <source>
        <dbReference type="PROSITE" id="PS50885"/>
    </source>
</evidence>
<dbReference type="SMART" id="SM00304">
    <property type="entry name" value="HAMP"/>
    <property type="match status" value="1"/>
</dbReference>
<keyword evidence="5" id="KW-1133">Transmembrane helix</keyword>
<keyword evidence="5" id="KW-0472">Membrane</keyword>
<comment type="subcellular location">
    <subcellularLocation>
        <location evidence="1">Membrane</location>
    </subcellularLocation>
</comment>
<dbReference type="PANTHER" id="PTHR32089">
    <property type="entry name" value="METHYL-ACCEPTING CHEMOTAXIS PROTEIN MCPB"/>
    <property type="match status" value="1"/>
</dbReference>
<protein>
    <submittedName>
        <fullName evidence="8">Methyl-accepting chemotaxis protein</fullName>
    </submittedName>
</protein>
<reference evidence="9" key="2">
    <citation type="submission" date="2023-07" db="EMBL/GenBank/DDBJ databases">
        <title>Shewanella mangrovi sp. nov., an acetaldehyde- degrading bacterium isolated from mangrove sediment.</title>
        <authorList>
            <person name="Liu Y."/>
        </authorList>
    </citation>
    <scope>NUCLEOTIDE SEQUENCE [LARGE SCALE GENOMIC DNA]</scope>
    <source>
        <strain evidence="9">C32</strain>
    </source>
</reference>
<dbReference type="CDD" id="cd11386">
    <property type="entry name" value="MCP_signal"/>
    <property type="match status" value="1"/>
</dbReference>
<reference evidence="8 9" key="1">
    <citation type="submission" date="2022-02" db="EMBL/GenBank/DDBJ databases">
        <authorList>
            <person name="Zhuang L."/>
        </authorList>
    </citation>
    <scope>NUCLEOTIDE SEQUENCE [LARGE SCALE GENOMIC DNA]</scope>
    <source>
        <strain evidence="8 9">C32</strain>
    </source>
</reference>
<dbReference type="SUPFAM" id="SSF58104">
    <property type="entry name" value="Methyl-accepting chemotaxis protein (MCP) signaling domain"/>
    <property type="match status" value="1"/>
</dbReference>
<keyword evidence="2 4" id="KW-0807">Transducer</keyword>
<comment type="caution">
    <text evidence="8">The sequence shown here is derived from an EMBL/GenBank/DDBJ whole genome shotgun (WGS) entry which is preliminary data.</text>
</comment>
<evidence type="ECO:0000313" key="8">
    <source>
        <dbReference type="EMBL" id="MCS4557123.1"/>
    </source>
</evidence>
<dbReference type="PROSITE" id="PS50111">
    <property type="entry name" value="CHEMOTAXIS_TRANSDUC_2"/>
    <property type="match status" value="1"/>
</dbReference>
<evidence type="ECO:0000259" key="6">
    <source>
        <dbReference type="PROSITE" id="PS50111"/>
    </source>
</evidence>
<dbReference type="Pfam" id="PF00015">
    <property type="entry name" value="MCPsignal"/>
    <property type="match status" value="1"/>
</dbReference>
<gene>
    <name evidence="8" type="ORF">L9G74_11785</name>
</gene>
<comment type="similarity">
    <text evidence="3">Belongs to the methyl-accepting chemotaxis (MCP) protein family.</text>
</comment>
<dbReference type="EMBL" id="JAKOGG010000007">
    <property type="protein sequence ID" value="MCS4557123.1"/>
    <property type="molecule type" value="Genomic_DNA"/>
</dbReference>
<dbReference type="Proteomes" id="UP001201549">
    <property type="component" value="Unassembled WGS sequence"/>
</dbReference>
<dbReference type="InterPro" id="IPR004089">
    <property type="entry name" value="MCPsignal_dom"/>
</dbReference>
<evidence type="ECO:0000313" key="9">
    <source>
        <dbReference type="Proteomes" id="UP001201549"/>
    </source>
</evidence>
<dbReference type="PANTHER" id="PTHR32089:SF120">
    <property type="entry name" value="METHYL-ACCEPTING CHEMOTAXIS PROTEIN TLPQ"/>
    <property type="match status" value="1"/>
</dbReference>
<dbReference type="RefSeq" id="WP_238896602.1">
    <property type="nucleotide sequence ID" value="NZ_JAKOGG010000007.1"/>
</dbReference>
<feature type="transmembrane region" description="Helical" evidence="5">
    <location>
        <begin position="287"/>
        <end position="307"/>
    </location>
</feature>
<evidence type="ECO:0000256" key="4">
    <source>
        <dbReference type="PROSITE-ProRule" id="PRU00284"/>
    </source>
</evidence>
<dbReference type="CDD" id="cd06225">
    <property type="entry name" value="HAMP"/>
    <property type="match status" value="1"/>
</dbReference>
<evidence type="ECO:0000256" key="5">
    <source>
        <dbReference type="SAM" id="Phobius"/>
    </source>
</evidence>
<dbReference type="Pfam" id="PF00672">
    <property type="entry name" value="HAMP"/>
    <property type="match status" value="1"/>
</dbReference>
<evidence type="ECO:0000256" key="1">
    <source>
        <dbReference type="ARBA" id="ARBA00004370"/>
    </source>
</evidence>
<keyword evidence="9" id="KW-1185">Reference proteome</keyword>
<dbReference type="PROSITE" id="PS50885">
    <property type="entry name" value="HAMP"/>
    <property type="match status" value="1"/>
</dbReference>
<dbReference type="SMART" id="SM00283">
    <property type="entry name" value="MA"/>
    <property type="match status" value="1"/>
</dbReference>
<name>A0ABT2FLG6_9GAMM</name>
<dbReference type="Gene3D" id="1.10.287.950">
    <property type="entry name" value="Methyl-accepting chemotaxis protein"/>
    <property type="match status" value="1"/>
</dbReference>
<dbReference type="SMART" id="SM01358">
    <property type="entry name" value="HBM"/>
    <property type="match status" value="1"/>
</dbReference>
<keyword evidence="5" id="KW-0812">Transmembrane</keyword>
<accession>A0ABT2FLG6</accession>
<sequence length="638" mass="69541">MAHLLENFSIATKLALGFGVVLLLSLVLALTGWIGLNHVTSHSEQVFAIQKFNKVISDTKAARENYLRSASAEDKNNLATEIDTMLSMLAEQKAFYQQDTELKNTFNNVTNYIQRYREIFLQLVPLNDAKLAAKKNVLQHIDLLKTELTQFNHQLVQTAEQNNDWYKAEQVAQAHIQTLAITYDLADWLGSSRESNQLPTGLKQQLNELTQQFASLSQRYGDSSLTQAQQLLTQISAESTQYANQSQAITDKVQEYVEVARNIRQDVDTLEGGLQTRQQRFSQQAKWTLISVSLVSLCIGLAATLVITRLIAKPLHDTALAAARIAKGDLTNAISSSRRDEVGMLQRAIGEMTKALTELIGNVSGGIAELSVAADQLSAVSEQNRRGMTEQQVETEQVATAMNEMTATVHEVASNAEQAAEATGNAERVTIAGQQAMNESLQVVSRLLQDLNNTADAMQTLAKQTEGIGTVMEVIKSVAEQTNLLALNAAIEAARAGEAGRGFAVVADEVRSLAQRTQESTAEIENIVSQLQSGARQSLQMMQSSRERANANAKASQEVGELFSQIAQAVSHVQQMNHQIAAAAEEQSLVAEEINRRISQVSEIASQTSASSNETAAATERLAGLGDQLDNAIKGFRT</sequence>
<feature type="domain" description="Methyl-accepting transducer" evidence="6">
    <location>
        <begin position="366"/>
        <end position="602"/>
    </location>
</feature>
<evidence type="ECO:0000256" key="2">
    <source>
        <dbReference type="ARBA" id="ARBA00023224"/>
    </source>
</evidence>
<feature type="domain" description="HAMP" evidence="7">
    <location>
        <begin position="309"/>
        <end position="361"/>
    </location>
</feature>
<dbReference type="InterPro" id="IPR003660">
    <property type="entry name" value="HAMP_dom"/>
</dbReference>
<evidence type="ECO:0000256" key="3">
    <source>
        <dbReference type="ARBA" id="ARBA00029447"/>
    </source>
</evidence>
<dbReference type="InterPro" id="IPR032255">
    <property type="entry name" value="HBM"/>
</dbReference>
<organism evidence="8 9">
    <name type="scientific">Shewanella electrica</name>
    <dbReference type="NCBI Taxonomy" id="515560"/>
    <lineage>
        <taxon>Bacteria</taxon>
        <taxon>Pseudomonadati</taxon>
        <taxon>Pseudomonadota</taxon>
        <taxon>Gammaproteobacteria</taxon>
        <taxon>Alteromonadales</taxon>
        <taxon>Shewanellaceae</taxon>
        <taxon>Shewanella</taxon>
    </lineage>
</organism>